<dbReference type="STRING" id="448.Lery_2341"/>
<evidence type="ECO:0000313" key="2">
    <source>
        <dbReference type="EMBL" id="KTC94174.1"/>
    </source>
</evidence>
<name>A0A0W0TF14_LEGER</name>
<protein>
    <submittedName>
        <fullName evidence="2">Uncharacterized protein</fullName>
    </submittedName>
</protein>
<organism evidence="2 3">
    <name type="scientific">Legionella erythra</name>
    <dbReference type="NCBI Taxonomy" id="448"/>
    <lineage>
        <taxon>Bacteria</taxon>
        <taxon>Pseudomonadati</taxon>
        <taxon>Pseudomonadota</taxon>
        <taxon>Gammaproteobacteria</taxon>
        <taxon>Legionellales</taxon>
        <taxon>Legionellaceae</taxon>
        <taxon>Legionella</taxon>
    </lineage>
</organism>
<gene>
    <name evidence="2" type="ORF">Lery_2341</name>
</gene>
<sequence length="135" mass="15257">MKTALSAFILTIFSAWAFADDYKAYWRCEDGHLEAMEAHAKLNGQDTPLYIHYQSTKQTALESTPISLRSLVSMPVSTQHSDFVVLGSKRQWLLNCVGEVHHNPVYHHGNLIFNVARNAYSCPLIPQECQPKPGR</sequence>
<evidence type="ECO:0000313" key="3">
    <source>
        <dbReference type="Proteomes" id="UP000054773"/>
    </source>
</evidence>
<proteinExistence type="predicted"/>
<dbReference type="Proteomes" id="UP000054773">
    <property type="component" value="Unassembled WGS sequence"/>
</dbReference>
<keyword evidence="3" id="KW-1185">Reference proteome</keyword>
<feature type="chain" id="PRO_5006912915" evidence="1">
    <location>
        <begin position="20"/>
        <end position="135"/>
    </location>
</feature>
<dbReference type="PATRIC" id="fig|448.7.peg.2460"/>
<dbReference type="AlphaFoldDB" id="A0A0W0TF14"/>
<comment type="caution">
    <text evidence="2">The sequence shown here is derived from an EMBL/GenBank/DDBJ whole genome shotgun (WGS) entry which is preliminary data.</text>
</comment>
<evidence type="ECO:0000256" key="1">
    <source>
        <dbReference type="SAM" id="SignalP"/>
    </source>
</evidence>
<keyword evidence="1" id="KW-0732">Signal</keyword>
<feature type="signal peptide" evidence="1">
    <location>
        <begin position="1"/>
        <end position="19"/>
    </location>
</feature>
<dbReference type="EMBL" id="LNYA01000034">
    <property type="protein sequence ID" value="KTC94174.1"/>
    <property type="molecule type" value="Genomic_DNA"/>
</dbReference>
<dbReference type="RefSeq" id="WP_058527459.1">
    <property type="nucleotide sequence ID" value="NZ_CAAAHY010000026.1"/>
</dbReference>
<dbReference type="OrthoDB" id="5638898at2"/>
<accession>A0A0W0TF14</accession>
<reference evidence="2 3" key="1">
    <citation type="submission" date="2015-11" db="EMBL/GenBank/DDBJ databases">
        <title>Genomic analysis of 38 Legionella species identifies large and diverse effector repertoires.</title>
        <authorList>
            <person name="Burstein D."/>
            <person name="Amaro F."/>
            <person name="Zusman T."/>
            <person name="Lifshitz Z."/>
            <person name="Cohen O."/>
            <person name="Gilbert J.A."/>
            <person name="Pupko T."/>
            <person name="Shuman H.A."/>
            <person name="Segal G."/>
        </authorList>
    </citation>
    <scope>NUCLEOTIDE SEQUENCE [LARGE SCALE GENOMIC DNA]</scope>
    <source>
        <strain evidence="2 3">SE-32A-C8</strain>
    </source>
</reference>